<dbReference type="Gramene" id="KOM35062">
    <property type="protein sequence ID" value="KOM35062"/>
    <property type="gene ID" value="LR48_Vigan02g121200"/>
</dbReference>
<dbReference type="EMBL" id="CM003372">
    <property type="protein sequence ID" value="KOM35062.1"/>
    <property type="molecule type" value="Genomic_DNA"/>
</dbReference>
<sequence length="110" mass="12553">MEQPNLNNIQNRNNQNPQNLQPNPRRKTQKPSPPIYKEEESQPNFEVSAQKPLRNPIKNRRREGEGSFLLAANQNGGKKNNNCQRASDASSSRLRRLSVAPPSRLREITP</sequence>
<dbReference type="Proteomes" id="UP000053144">
    <property type="component" value="Chromosome 2"/>
</dbReference>
<name>A0A0L9TXE3_PHAAN</name>
<feature type="region of interest" description="Disordered" evidence="1">
    <location>
        <begin position="1"/>
        <end position="110"/>
    </location>
</feature>
<organism evidence="2 3">
    <name type="scientific">Phaseolus angularis</name>
    <name type="common">Azuki bean</name>
    <name type="synonym">Vigna angularis</name>
    <dbReference type="NCBI Taxonomy" id="3914"/>
    <lineage>
        <taxon>Eukaryota</taxon>
        <taxon>Viridiplantae</taxon>
        <taxon>Streptophyta</taxon>
        <taxon>Embryophyta</taxon>
        <taxon>Tracheophyta</taxon>
        <taxon>Spermatophyta</taxon>
        <taxon>Magnoliopsida</taxon>
        <taxon>eudicotyledons</taxon>
        <taxon>Gunneridae</taxon>
        <taxon>Pentapetalae</taxon>
        <taxon>rosids</taxon>
        <taxon>fabids</taxon>
        <taxon>Fabales</taxon>
        <taxon>Fabaceae</taxon>
        <taxon>Papilionoideae</taxon>
        <taxon>50 kb inversion clade</taxon>
        <taxon>NPAAA clade</taxon>
        <taxon>indigoferoid/millettioid clade</taxon>
        <taxon>Phaseoleae</taxon>
        <taxon>Vigna</taxon>
    </lineage>
</organism>
<dbReference type="AlphaFoldDB" id="A0A0L9TXE3"/>
<proteinExistence type="predicted"/>
<protein>
    <submittedName>
        <fullName evidence="2">Uncharacterized protein</fullName>
    </submittedName>
</protein>
<gene>
    <name evidence="2" type="ORF">LR48_Vigan02g121200</name>
</gene>
<evidence type="ECO:0000313" key="3">
    <source>
        <dbReference type="Proteomes" id="UP000053144"/>
    </source>
</evidence>
<feature type="compositionally biased region" description="Low complexity" evidence="1">
    <location>
        <begin position="71"/>
        <end position="103"/>
    </location>
</feature>
<evidence type="ECO:0000256" key="1">
    <source>
        <dbReference type="SAM" id="MobiDB-lite"/>
    </source>
</evidence>
<reference evidence="3" key="1">
    <citation type="journal article" date="2015" name="Proc. Natl. Acad. Sci. U.S.A.">
        <title>Genome sequencing of adzuki bean (Vigna angularis) provides insight into high starch and low fat accumulation and domestication.</title>
        <authorList>
            <person name="Yang K."/>
            <person name="Tian Z."/>
            <person name="Chen C."/>
            <person name="Luo L."/>
            <person name="Zhao B."/>
            <person name="Wang Z."/>
            <person name="Yu L."/>
            <person name="Li Y."/>
            <person name="Sun Y."/>
            <person name="Li W."/>
            <person name="Chen Y."/>
            <person name="Li Y."/>
            <person name="Zhang Y."/>
            <person name="Ai D."/>
            <person name="Zhao J."/>
            <person name="Shang C."/>
            <person name="Ma Y."/>
            <person name="Wu B."/>
            <person name="Wang M."/>
            <person name="Gao L."/>
            <person name="Sun D."/>
            <person name="Zhang P."/>
            <person name="Guo F."/>
            <person name="Wang W."/>
            <person name="Li Y."/>
            <person name="Wang J."/>
            <person name="Varshney R.K."/>
            <person name="Wang J."/>
            <person name="Ling H.Q."/>
            <person name="Wan P."/>
        </authorList>
    </citation>
    <scope>NUCLEOTIDE SEQUENCE</scope>
    <source>
        <strain evidence="3">cv. Jingnong 6</strain>
    </source>
</reference>
<accession>A0A0L9TXE3</accession>
<feature type="compositionally biased region" description="Low complexity" evidence="1">
    <location>
        <begin position="1"/>
        <end position="23"/>
    </location>
</feature>
<evidence type="ECO:0000313" key="2">
    <source>
        <dbReference type="EMBL" id="KOM35062.1"/>
    </source>
</evidence>